<dbReference type="Gene3D" id="3.40.5.90">
    <property type="entry name" value="CDGSH iron-sulfur domain, mitoNEET-type"/>
    <property type="match status" value="2"/>
</dbReference>
<keyword evidence="2" id="KW-0479">Metal-binding</keyword>
<organism evidence="6 7">
    <name type="scientific">Dermatophagoides pteronyssinus</name>
    <name type="common">European house dust mite</name>
    <dbReference type="NCBI Taxonomy" id="6956"/>
    <lineage>
        <taxon>Eukaryota</taxon>
        <taxon>Metazoa</taxon>
        <taxon>Ecdysozoa</taxon>
        <taxon>Arthropoda</taxon>
        <taxon>Chelicerata</taxon>
        <taxon>Arachnida</taxon>
        <taxon>Acari</taxon>
        <taxon>Acariformes</taxon>
        <taxon>Sarcoptiformes</taxon>
        <taxon>Astigmata</taxon>
        <taxon>Psoroptidia</taxon>
        <taxon>Analgoidea</taxon>
        <taxon>Pyroglyphidae</taxon>
        <taxon>Dermatophagoidinae</taxon>
        <taxon>Dermatophagoides</taxon>
    </lineage>
</organism>
<dbReference type="GO" id="GO:0046872">
    <property type="term" value="F:metal ion binding"/>
    <property type="evidence" value="ECO:0007669"/>
    <property type="project" value="UniProtKB-KW"/>
</dbReference>
<keyword evidence="1" id="KW-0001">2Fe-2S</keyword>
<evidence type="ECO:0000256" key="4">
    <source>
        <dbReference type="ARBA" id="ARBA00023014"/>
    </source>
</evidence>
<dbReference type="Proteomes" id="UP000515146">
    <property type="component" value="Unplaced"/>
</dbReference>
<dbReference type="GO" id="GO:0005739">
    <property type="term" value="C:mitochondrion"/>
    <property type="evidence" value="ECO:0007669"/>
    <property type="project" value="TreeGrafter"/>
</dbReference>
<dbReference type="InterPro" id="IPR052950">
    <property type="entry name" value="CISD"/>
</dbReference>
<dbReference type="Pfam" id="PF09360">
    <property type="entry name" value="zf-CDGSH"/>
    <property type="match status" value="2"/>
</dbReference>
<evidence type="ECO:0000256" key="1">
    <source>
        <dbReference type="ARBA" id="ARBA00022714"/>
    </source>
</evidence>
<dbReference type="InterPro" id="IPR018967">
    <property type="entry name" value="FeS-contain_CDGSH-typ"/>
</dbReference>
<reference evidence="7" key="1">
    <citation type="submission" date="2025-08" db="UniProtKB">
        <authorList>
            <consortium name="RefSeq"/>
        </authorList>
    </citation>
    <scope>IDENTIFICATION</scope>
    <source>
        <strain evidence="7">Airmid</strain>
    </source>
</reference>
<dbReference type="PANTHER" id="PTHR46491">
    <property type="entry name" value="CDGSH IRON SULFUR DOMAIN PROTEIN HOMOLOG"/>
    <property type="match status" value="1"/>
</dbReference>
<dbReference type="GO" id="GO:0051537">
    <property type="term" value="F:2 iron, 2 sulfur cluster binding"/>
    <property type="evidence" value="ECO:0007669"/>
    <property type="project" value="UniProtKB-KW"/>
</dbReference>
<dbReference type="OrthoDB" id="15717at2759"/>
<dbReference type="SMART" id="SM00704">
    <property type="entry name" value="ZnF_CDGSH"/>
    <property type="match status" value="2"/>
</dbReference>
<keyword evidence="3" id="KW-0408">Iron</keyword>
<comment type="cofactor">
    <cofactor evidence="5">
        <name>[2Fe-2S] cluster</name>
        <dbReference type="ChEBI" id="CHEBI:190135"/>
    </cofactor>
</comment>
<proteinExistence type="predicted"/>
<evidence type="ECO:0000256" key="3">
    <source>
        <dbReference type="ARBA" id="ARBA00023004"/>
    </source>
</evidence>
<sequence>MIIQSYCRFIFVRKISINNNPLRLLSSKGKFFDDSDEKTKQTKQAISDLKAKQLYPEYEQTEYGIVYDRKPFKYQCIAGKAYFWCSCGHSHKQPFCDGTHRNEHLKIKLKPLRWDCNETKEYWFCNCKQTKHPPFCDGTHRQKSIQDGPSTIRDHHSPPLVIEKIKKK</sequence>
<dbReference type="InParanoid" id="A0A6P6Y4T4"/>
<dbReference type="KEGG" id="dpte:113794562"/>
<dbReference type="PANTHER" id="PTHR46491:SF3">
    <property type="entry name" value="CDGSH IRON-SULFUR DOMAIN-CONTAINING PROTEIN 3, MITOCHONDRIAL"/>
    <property type="match status" value="1"/>
</dbReference>
<dbReference type="AlphaFoldDB" id="A0A6P6Y4T4"/>
<evidence type="ECO:0000313" key="6">
    <source>
        <dbReference type="Proteomes" id="UP000515146"/>
    </source>
</evidence>
<keyword evidence="6" id="KW-1185">Reference proteome</keyword>
<gene>
    <name evidence="7" type="primary">LOC113794562</name>
</gene>
<dbReference type="InterPro" id="IPR042216">
    <property type="entry name" value="MitoNEET_CISD"/>
</dbReference>
<dbReference type="OMA" id="KAYFWCS"/>
<evidence type="ECO:0000256" key="5">
    <source>
        <dbReference type="ARBA" id="ARBA00034078"/>
    </source>
</evidence>
<keyword evidence="4" id="KW-0411">Iron-sulfur</keyword>
<evidence type="ECO:0000256" key="2">
    <source>
        <dbReference type="ARBA" id="ARBA00022723"/>
    </source>
</evidence>
<accession>A0A6P6Y4T4</accession>
<protein>
    <submittedName>
        <fullName evidence="7">Uncharacterized protein LOC113794562</fullName>
    </submittedName>
</protein>
<name>A0A6P6Y4T4_DERPT</name>
<evidence type="ECO:0000313" key="7">
    <source>
        <dbReference type="RefSeq" id="XP_027200478.1"/>
    </source>
</evidence>
<dbReference type="RefSeq" id="XP_027200478.1">
    <property type="nucleotide sequence ID" value="XM_027344677.1"/>
</dbReference>